<keyword evidence="2" id="KW-1185">Reference proteome</keyword>
<dbReference type="AlphaFoldDB" id="A0A1H1F397"/>
<name>A0A1H1F397_9ACTN</name>
<dbReference type="STRING" id="995062.SAMN04489718_2809"/>
<organism evidence="1 2">
    <name type="scientific">Actinopolyspora saharensis</name>
    <dbReference type="NCBI Taxonomy" id="995062"/>
    <lineage>
        <taxon>Bacteria</taxon>
        <taxon>Bacillati</taxon>
        <taxon>Actinomycetota</taxon>
        <taxon>Actinomycetes</taxon>
        <taxon>Actinopolysporales</taxon>
        <taxon>Actinopolysporaceae</taxon>
        <taxon>Actinopolyspora</taxon>
    </lineage>
</organism>
<dbReference type="EMBL" id="FNKO01000002">
    <property type="protein sequence ID" value="SDQ95254.1"/>
    <property type="molecule type" value="Genomic_DNA"/>
</dbReference>
<evidence type="ECO:0000313" key="2">
    <source>
        <dbReference type="Proteomes" id="UP000199301"/>
    </source>
</evidence>
<proteinExistence type="predicted"/>
<protein>
    <submittedName>
        <fullName evidence="1">Uncharacterized protein</fullName>
    </submittedName>
</protein>
<dbReference type="Proteomes" id="UP000199301">
    <property type="component" value="Unassembled WGS sequence"/>
</dbReference>
<gene>
    <name evidence="1" type="ORF">SAMN04489718_2809</name>
</gene>
<reference evidence="2" key="1">
    <citation type="submission" date="2016-10" db="EMBL/GenBank/DDBJ databases">
        <authorList>
            <person name="Varghese N."/>
            <person name="Submissions S."/>
        </authorList>
    </citation>
    <scope>NUCLEOTIDE SEQUENCE [LARGE SCALE GENOMIC DNA]</scope>
    <source>
        <strain evidence="2">DSM 45459</strain>
    </source>
</reference>
<sequence length="36" mass="3948">MSAFVTAISFGIYLLCRLIGRLRLSRSTRETTAATA</sequence>
<accession>A0A1H1F397</accession>
<evidence type="ECO:0000313" key="1">
    <source>
        <dbReference type="EMBL" id="SDQ95254.1"/>
    </source>
</evidence>